<sequence>MNNLIDSKHWLKLCAPPLARVIALAREFYANLVDKQDIKIMVRGKMISFISMAINAYYGIPDIPETDKYMTYASKIVDYDTVIGALCYQGMSIDIGRIIHSVMLQAANSGHLGIWFPSLITELCHEASVFWENTDPLVLQKSIIDDKLMRKFQIQNAKVGEAYWQHIHVVNHQNNQLLRMMLQQGWDPSTFLPCPKPLAIFPRPEEGIDIDFDDGRESSLSFVLF</sequence>
<dbReference type="KEGG" id="qsa:O6P43_001705"/>
<dbReference type="AlphaFoldDB" id="A0AAD7VP07"/>
<keyword evidence="1" id="KW-0808">Transferase</keyword>
<evidence type="ECO:0000313" key="1">
    <source>
        <dbReference type="EMBL" id="KAJ7982600.1"/>
    </source>
</evidence>
<dbReference type="Proteomes" id="UP001163823">
    <property type="component" value="Chromosome 1"/>
</dbReference>
<dbReference type="EMBL" id="JARAOO010000001">
    <property type="protein sequence ID" value="KAJ7982600.1"/>
    <property type="molecule type" value="Genomic_DNA"/>
</dbReference>
<dbReference type="GO" id="GO:0016301">
    <property type="term" value="F:kinase activity"/>
    <property type="evidence" value="ECO:0007669"/>
    <property type="project" value="UniProtKB-KW"/>
</dbReference>
<reference evidence="1 2" key="1">
    <citation type="journal article" date="2023" name="Science">
        <title>Elucidation of the pathway for biosynthesis of saponin adjuvants from the soapbark tree.</title>
        <authorList>
            <person name="Reed J."/>
            <person name="Orme A."/>
            <person name="El-Demerdash A."/>
            <person name="Owen C."/>
            <person name="Martin L.B.B."/>
            <person name="Misra R.C."/>
            <person name="Kikuchi S."/>
            <person name="Rejzek M."/>
            <person name="Martin A.C."/>
            <person name="Harkess A."/>
            <person name="Leebens-Mack J."/>
            <person name="Louveau T."/>
            <person name="Stephenson M.J."/>
            <person name="Osbourn A."/>
        </authorList>
    </citation>
    <scope>NUCLEOTIDE SEQUENCE [LARGE SCALE GENOMIC DNA]</scope>
    <source>
        <strain evidence="1">S10</strain>
    </source>
</reference>
<gene>
    <name evidence="1" type="ORF">O6P43_001705</name>
</gene>
<keyword evidence="1" id="KW-0418">Kinase</keyword>
<comment type="caution">
    <text evidence="1">The sequence shown here is derived from an EMBL/GenBank/DDBJ whole genome shotgun (WGS) entry which is preliminary data.</text>
</comment>
<protein>
    <submittedName>
        <fullName evidence="1">S-locus lectin protein kinase family protein</fullName>
    </submittedName>
</protein>
<proteinExistence type="predicted"/>
<accession>A0AAD7VP07</accession>
<keyword evidence="2" id="KW-1185">Reference proteome</keyword>
<evidence type="ECO:0000313" key="2">
    <source>
        <dbReference type="Proteomes" id="UP001163823"/>
    </source>
</evidence>
<organism evidence="1 2">
    <name type="scientific">Quillaja saponaria</name>
    <name type="common">Soap bark tree</name>
    <dbReference type="NCBI Taxonomy" id="32244"/>
    <lineage>
        <taxon>Eukaryota</taxon>
        <taxon>Viridiplantae</taxon>
        <taxon>Streptophyta</taxon>
        <taxon>Embryophyta</taxon>
        <taxon>Tracheophyta</taxon>
        <taxon>Spermatophyta</taxon>
        <taxon>Magnoliopsida</taxon>
        <taxon>eudicotyledons</taxon>
        <taxon>Gunneridae</taxon>
        <taxon>Pentapetalae</taxon>
        <taxon>rosids</taxon>
        <taxon>fabids</taxon>
        <taxon>Fabales</taxon>
        <taxon>Quillajaceae</taxon>
        <taxon>Quillaja</taxon>
    </lineage>
</organism>
<name>A0AAD7VP07_QUISA</name>